<keyword evidence="4" id="KW-0238">DNA-binding</keyword>
<dbReference type="Gene3D" id="1.10.10.60">
    <property type="entry name" value="Homeodomain-like"/>
    <property type="match status" value="1"/>
</dbReference>
<reference evidence="8" key="2">
    <citation type="submission" date="2013-07" db="EMBL/GenBank/DDBJ databases">
        <authorList>
            <person name="Morais-Silva F.O."/>
            <person name="Rezende A.M."/>
            <person name="Pimentel C."/>
            <person name="Resende D.M."/>
            <person name="Santos C.I."/>
            <person name="Clemente C."/>
            <person name="de Oliveira L.M."/>
            <person name="da Silva S.M."/>
            <person name="Costa D.A."/>
            <person name="Varela-Raposo A."/>
            <person name="Horacio E.C.A."/>
            <person name="Matos M."/>
            <person name="Flores O."/>
            <person name="Ruiz J.C."/>
            <person name="Rodrigues-Pousada C."/>
        </authorList>
    </citation>
    <scope>NUCLEOTIDE SEQUENCE [LARGE SCALE GENOMIC DNA]</scope>
    <source>
        <strain evidence="8">ATCC 19364 / DSM 1382 / NCIMB 9332 / VKM B-1759</strain>
    </source>
</reference>
<dbReference type="GO" id="GO:0043565">
    <property type="term" value="F:sequence-specific DNA binding"/>
    <property type="evidence" value="ECO:0007669"/>
    <property type="project" value="InterPro"/>
</dbReference>
<dbReference type="Gene3D" id="1.10.8.60">
    <property type="match status" value="1"/>
</dbReference>
<gene>
    <name evidence="7" type="ORF">DGI_1482</name>
</gene>
<dbReference type="PATRIC" id="fig|1121448.10.peg.1480"/>
<dbReference type="InterPro" id="IPR002197">
    <property type="entry name" value="HTH_Fis"/>
</dbReference>
<name>T2GB17_MEGG1</name>
<dbReference type="PROSITE" id="PS50045">
    <property type="entry name" value="SIGMA54_INTERACT_4"/>
    <property type="match status" value="1"/>
</dbReference>
<feature type="domain" description="Sigma-54 factor interaction" evidence="6">
    <location>
        <begin position="8"/>
        <end position="238"/>
    </location>
</feature>
<evidence type="ECO:0000259" key="6">
    <source>
        <dbReference type="PROSITE" id="PS50045"/>
    </source>
</evidence>
<dbReference type="GO" id="GO:0006355">
    <property type="term" value="P:regulation of DNA-templated transcription"/>
    <property type="evidence" value="ECO:0007669"/>
    <property type="project" value="InterPro"/>
</dbReference>
<evidence type="ECO:0000313" key="8">
    <source>
        <dbReference type="Proteomes" id="UP000016587"/>
    </source>
</evidence>
<dbReference type="InterPro" id="IPR025943">
    <property type="entry name" value="Sigma_54_int_dom_ATP-bd_2"/>
</dbReference>
<dbReference type="PANTHER" id="PTHR32071">
    <property type="entry name" value="TRANSCRIPTIONAL REGULATORY PROTEIN"/>
    <property type="match status" value="1"/>
</dbReference>
<dbReference type="OrthoDB" id="9763792at2"/>
<evidence type="ECO:0000256" key="5">
    <source>
        <dbReference type="ARBA" id="ARBA00023163"/>
    </source>
</evidence>
<evidence type="ECO:0000256" key="3">
    <source>
        <dbReference type="ARBA" id="ARBA00023015"/>
    </source>
</evidence>
<evidence type="ECO:0000256" key="4">
    <source>
        <dbReference type="ARBA" id="ARBA00023125"/>
    </source>
</evidence>
<dbReference type="Proteomes" id="UP000016587">
    <property type="component" value="Chromosome"/>
</dbReference>
<dbReference type="FunFam" id="3.40.50.300:FF:000006">
    <property type="entry name" value="DNA-binding transcriptional regulator NtrC"/>
    <property type="match status" value="1"/>
</dbReference>
<dbReference type="Gene3D" id="3.40.50.300">
    <property type="entry name" value="P-loop containing nucleotide triphosphate hydrolases"/>
    <property type="match status" value="1"/>
</dbReference>
<dbReference type="Pfam" id="PF25601">
    <property type="entry name" value="AAA_lid_14"/>
    <property type="match status" value="1"/>
</dbReference>
<dbReference type="Pfam" id="PF00158">
    <property type="entry name" value="Sigma54_activat"/>
    <property type="match status" value="1"/>
</dbReference>
<keyword evidence="8" id="KW-1185">Reference proteome</keyword>
<dbReference type="HOGENOM" id="CLU_000445_0_7_7"/>
<dbReference type="AlphaFoldDB" id="T2GB17"/>
<dbReference type="SUPFAM" id="SSF52540">
    <property type="entry name" value="P-loop containing nucleoside triphosphate hydrolases"/>
    <property type="match status" value="1"/>
</dbReference>
<dbReference type="EMBL" id="CP006585">
    <property type="protein sequence ID" value="AGW13326.1"/>
    <property type="molecule type" value="Genomic_DNA"/>
</dbReference>
<dbReference type="RefSeq" id="WP_021760133.1">
    <property type="nucleotide sequence ID" value="NC_022444.1"/>
</dbReference>
<evidence type="ECO:0000256" key="2">
    <source>
        <dbReference type="ARBA" id="ARBA00022840"/>
    </source>
</evidence>
<dbReference type="PROSITE" id="PS00676">
    <property type="entry name" value="SIGMA54_INTERACT_2"/>
    <property type="match status" value="1"/>
</dbReference>
<keyword evidence="1" id="KW-0547">Nucleotide-binding</keyword>
<dbReference type="InterPro" id="IPR002078">
    <property type="entry name" value="Sigma_54_int"/>
</dbReference>
<dbReference type="KEGG" id="dgg:DGI_1482"/>
<proteinExistence type="predicted"/>
<dbReference type="STRING" id="1121448.DGI_1482"/>
<reference evidence="7 8" key="1">
    <citation type="journal article" date="2013" name="J. Bacteriol.">
        <title>Roles of HynAB and Ech, the only two hydrogenases found in the model sulfate reducer Desulfovibrio gigas.</title>
        <authorList>
            <person name="Morais-Silva F.O."/>
            <person name="Santos C.I."/>
            <person name="Rodrigues R."/>
            <person name="Pereira I.A."/>
            <person name="Rodrigues-Pousada C."/>
        </authorList>
    </citation>
    <scope>NUCLEOTIDE SEQUENCE [LARGE SCALE GENOMIC DNA]</scope>
    <source>
        <strain evidence="8">ATCC 19364 / DSM 1382 / NCIMB 9332 / VKM B-1759</strain>
    </source>
</reference>
<dbReference type="InterPro" id="IPR003593">
    <property type="entry name" value="AAA+_ATPase"/>
</dbReference>
<dbReference type="GO" id="GO:0005524">
    <property type="term" value="F:ATP binding"/>
    <property type="evidence" value="ECO:0007669"/>
    <property type="project" value="UniProtKB-KW"/>
</dbReference>
<keyword evidence="5" id="KW-0804">Transcription</keyword>
<dbReference type="InterPro" id="IPR058031">
    <property type="entry name" value="AAA_lid_NorR"/>
</dbReference>
<dbReference type="PROSITE" id="PS00688">
    <property type="entry name" value="SIGMA54_INTERACT_3"/>
    <property type="match status" value="1"/>
</dbReference>
<dbReference type="SUPFAM" id="SSF46689">
    <property type="entry name" value="Homeodomain-like"/>
    <property type="match status" value="1"/>
</dbReference>
<keyword evidence="2" id="KW-0067">ATP-binding</keyword>
<keyword evidence="3" id="KW-0805">Transcription regulation</keyword>
<organism evidence="7 8">
    <name type="scientific">Megalodesulfovibrio gigas (strain ATCC 19364 / DSM 1382 / NCIMB 9332 / VKM B-1759)</name>
    <name type="common">Desulfovibrio gigas</name>
    <dbReference type="NCBI Taxonomy" id="1121448"/>
    <lineage>
        <taxon>Bacteria</taxon>
        <taxon>Pseudomonadati</taxon>
        <taxon>Thermodesulfobacteriota</taxon>
        <taxon>Desulfovibrionia</taxon>
        <taxon>Desulfovibrionales</taxon>
        <taxon>Desulfovibrionaceae</taxon>
        <taxon>Megalodesulfovibrio</taxon>
    </lineage>
</organism>
<evidence type="ECO:0000256" key="1">
    <source>
        <dbReference type="ARBA" id="ARBA00022741"/>
    </source>
</evidence>
<evidence type="ECO:0000313" key="7">
    <source>
        <dbReference type="EMBL" id="AGW13326.1"/>
    </source>
</evidence>
<dbReference type="InterPro" id="IPR009057">
    <property type="entry name" value="Homeodomain-like_sf"/>
</dbReference>
<dbReference type="SMART" id="SM00382">
    <property type="entry name" value="AAA"/>
    <property type="match status" value="1"/>
</dbReference>
<protein>
    <submittedName>
        <fullName evidence="7">Putative Fis family sigma-54 specific transcriptional activator</fullName>
    </submittedName>
</protein>
<accession>T2GB17</accession>
<dbReference type="InterPro" id="IPR027417">
    <property type="entry name" value="P-loop_NTPase"/>
</dbReference>
<dbReference type="PANTHER" id="PTHR32071:SF38">
    <property type="entry name" value="PSP OPERON TRANSCRIPTIONAL ACTIVATOR"/>
    <property type="match status" value="1"/>
</dbReference>
<dbReference type="CDD" id="cd00009">
    <property type="entry name" value="AAA"/>
    <property type="match status" value="1"/>
</dbReference>
<sequence length="338" mass="37146">MTTLSTEALGRSEAFLEVHERLALAARIDRPVLLAGERGSGKELAAARLHFLSPRWQGPFLTLHCAALSPGVLESELFGHEAGAFTGAVARRKGRFELADGGTLFLDEIAHIPMPMQIKLLRVVESQVFERVGGVQAIRTDVRLVAASNRDLPALAARGEFAPDLLDRLAFEVVTLPPLRARGEDVLLLADHFARRMAVELGRSEPPVFSDHALHQLRAHPWPGNVRELKNVVERAVARTIGQEDGDAIRVLDLDPFDSPWRPVEAQQVATSSTTQPLHADLLRLPLSLPDAVARLERQALHTALAASGNRQGEAARLLGLTYHQFRALYRKHKANPE</sequence>
<dbReference type="InterPro" id="IPR025944">
    <property type="entry name" value="Sigma_54_int_dom_CS"/>
</dbReference>
<dbReference type="Pfam" id="PF02954">
    <property type="entry name" value="HTH_8"/>
    <property type="match status" value="1"/>
</dbReference>
<dbReference type="eggNOG" id="COG2204">
    <property type="taxonomic scope" value="Bacteria"/>
</dbReference>